<reference evidence="2 4" key="2">
    <citation type="submission" date="2018-11" db="EMBL/GenBank/DDBJ databases">
        <title>Species Designations Belie Phenotypic and Genotypic Heterogeneity in Oral Streptococci.</title>
        <authorList>
            <person name="Velsko I."/>
        </authorList>
    </citation>
    <scope>NUCLEOTIDE SEQUENCE [LARGE SCALE GENOMIC DNA]</scope>
    <source>
        <strain evidence="2 4">BCC41</strain>
    </source>
</reference>
<dbReference type="Proteomes" id="UP000272635">
    <property type="component" value="Unassembled WGS sequence"/>
</dbReference>
<dbReference type="PATRIC" id="fig|45634.12.peg.1688"/>
<dbReference type="EMBL" id="RJPT01000003">
    <property type="protein sequence ID" value="RSJ82788.1"/>
    <property type="molecule type" value="Genomic_DNA"/>
</dbReference>
<organism evidence="1 3">
    <name type="scientific">Streptococcus cristatus</name>
    <dbReference type="NCBI Taxonomy" id="45634"/>
    <lineage>
        <taxon>Bacteria</taxon>
        <taxon>Bacillati</taxon>
        <taxon>Bacillota</taxon>
        <taxon>Bacilli</taxon>
        <taxon>Lactobacillales</taxon>
        <taxon>Streptococcaceae</taxon>
        <taxon>Streptococcus</taxon>
    </lineage>
</organism>
<name>A0A139MZH9_STRCR</name>
<evidence type="ECO:0000313" key="3">
    <source>
        <dbReference type="Proteomes" id="UP000070377"/>
    </source>
</evidence>
<evidence type="ECO:0000313" key="1">
    <source>
        <dbReference type="EMBL" id="KXT68964.1"/>
    </source>
</evidence>
<comment type="caution">
    <text evidence="1">The sequence shown here is derived from an EMBL/GenBank/DDBJ whole genome shotgun (WGS) entry which is preliminary data.</text>
</comment>
<dbReference type="EMBL" id="LQRD01000062">
    <property type="protein sequence ID" value="KXT68964.1"/>
    <property type="molecule type" value="Genomic_DNA"/>
</dbReference>
<proteinExistence type="predicted"/>
<dbReference type="Proteomes" id="UP000070377">
    <property type="component" value="Unassembled WGS sequence"/>
</dbReference>
<protein>
    <submittedName>
        <fullName evidence="1">Uncharacterized protein</fullName>
    </submittedName>
</protein>
<reference evidence="1 3" key="1">
    <citation type="submission" date="2016-01" db="EMBL/GenBank/DDBJ databases">
        <title>Highly variable Streptococcus oralis are common among viridans streptococci isolated from primates.</title>
        <authorList>
            <person name="Denapaite D."/>
            <person name="Rieger M."/>
            <person name="Koendgen S."/>
            <person name="Brueckner R."/>
            <person name="Ochigava I."/>
            <person name="Kappeler P."/>
            <person name="Maetz-Rensing K."/>
            <person name="Leendertz F."/>
            <person name="Hakenbeck R."/>
        </authorList>
    </citation>
    <scope>NUCLEOTIDE SEQUENCE [LARGE SCALE GENOMIC DNA]</scope>
    <source>
        <strain evidence="1 3">DD08</strain>
    </source>
</reference>
<accession>A0A139MZH9</accession>
<evidence type="ECO:0000313" key="4">
    <source>
        <dbReference type="Proteomes" id="UP000272635"/>
    </source>
</evidence>
<dbReference type="AlphaFoldDB" id="A0A139MZH9"/>
<gene>
    <name evidence="2" type="ORF">D8791_04150</name>
    <name evidence="1" type="ORF">SCRDD08_01615</name>
</gene>
<evidence type="ECO:0000313" key="2">
    <source>
        <dbReference type="EMBL" id="RSJ82788.1"/>
    </source>
</evidence>
<sequence length="52" mass="6189">MSVFFYFTLEYSNPFNLPIIADLALFFNYLKNIKIALSSDSILYIWLTYLKI</sequence>